<protein>
    <submittedName>
        <fullName evidence="2">Uncharacterized protein</fullName>
    </submittedName>
</protein>
<proteinExistence type="predicted"/>
<evidence type="ECO:0000313" key="2">
    <source>
        <dbReference type="EMBL" id="KAJ1216107.1"/>
    </source>
</evidence>
<dbReference type="AlphaFoldDB" id="A0AAV7WTU7"/>
<reference evidence="2" key="1">
    <citation type="journal article" date="2022" name="bioRxiv">
        <title>Sequencing and chromosome-scale assembly of the giantPleurodeles waltlgenome.</title>
        <authorList>
            <person name="Brown T."/>
            <person name="Elewa A."/>
            <person name="Iarovenko S."/>
            <person name="Subramanian E."/>
            <person name="Araus A.J."/>
            <person name="Petzold A."/>
            <person name="Susuki M."/>
            <person name="Suzuki K.-i.T."/>
            <person name="Hayashi T."/>
            <person name="Toyoda A."/>
            <person name="Oliveira C."/>
            <person name="Osipova E."/>
            <person name="Leigh N.D."/>
            <person name="Simon A."/>
            <person name="Yun M.H."/>
        </authorList>
    </citation>
    <scope>NUCLEOTIDE SEQUENCE</scope>
    <source>
        <strain evidence="2">20211129_DDA</strain>
        <tissue evidence="2">Liver</tissue>
    </source>
</reference>
<comment type="caution">
    <text evidence="2">The sequence shown here is derived from an EMBL/GenBank/DDBJ whole genome shotgun (WGS) entry which is preliminary data.</text>
</comment>
<organism evidence="2 3">
    <name type="scientific">Pleurodeles waltl</name>
    <name type="common">Iberian ribbed newt</name>
    <dbReference type="NCBI Taxonomy" id="8319"/>
    <lineage>
        <taxon>Eukaryota</taxon>
        <taxon>Metazoa</taxon>
        <taxon>Chordata</taxon>
        <taxon>Craniata</taxon>
        <taxon>Vertebrata</taxon>
        <taxon>Euteleostomi</taxon>
        <taxon>Amphibia</taxon>
        <taxon>Batrachia</taxon>
        <taxon>Caudata</taxon>
        <taxon>Salamandroidea</taxon>
        <taxon>Salamandridae</taxon>
        <taxon>Pleurodelinae</taxon>
        <taxon>Pleurodeles</taxon>
    </lineage>
</organism>
<sequence length="131" mass="13260">MSWGPRCVSMTFKVSQGSLRLLRSTGIQALGAGSTDQRGPDRPQSPSGPDPLASGVANSARGRPPDLSPGTPDGATSPGAALTAPVGLGRPGPVWCSSDGLGRRAVPALGAAELLGRRRLPTIAGTPELWI</sequence>
<name>A0AAV7WTU7_PLEWA</name>
<evidence type="ECO:0000256" key="1">
    <source>
        <dbReference type="SAM" id="MobiDB-lite"/>
    </source>
</evidence>
<keyword evidence="3" id="KW-1185">Reference proteome</keyword>
<gene>
    <name evidence="2" type="ORF">NDU88_003713</name>
</gene>
<feature type="region of interest" description="Disordered" evidence="1">
    <location>
        <begin position="27"/>
        <end position="94"/>
    </location>
</feature>
<accession>A0AAV7WTU7</accession>
<dbReference type="Proteomes" id="UP001066276">
    <property type="component" value="Chromosome 1_1"/>
</dbReference>
<evidence type="ECO:0000313" key="3">
    <source>
        <dbReference type="Proteomes" id="UP001066276"/>
    </source>
</evidence>
<dbReference type="EMBL" id="JANPWB010000001">
    <property type="protein sequence ID" value="KAJ1216107.1"/>
    <property type="molecule type" value="Genomic_DNA"/>
</dbReference>